<feature type="coiled-coil region" evidence="1">
    <location>
        <begin position="452"/>
        <end position="479"/>
    </location>
</feature>
<organism evidence="5 6">
    <name type="scientific">Anaerorhabdus furcosa</name>
    <dbReference type="NCBI Taxonomy" id="118967"/>
    <lineage>
        <taxon>Bacteria</taxon>
        <taxon>Bacillati</taxon>
        <taxon>Bacillota</taxon>
        <taxon>Erysipelotrichia</taxon>
        <taxon>Erysipelotrichales</taxon>
        <taxon>Erysipelotrichaceae</taxon>
        <taxon>Anaerorhabdus</taxon>
    </lineage>
</organism>
<feature type="transmembrane region" description="Helical" evidence="2">
    <location>
        <begin position="12"/>
        <end position="29"/>
    </location>
</feature>
<reference evidence="6" key="1">
    <citation type="submission" date="2017-02" db="EMBL/GenBank/DDBJ databases">
        <authorList>
            <person name="Varghese N."/>
            <person name="Submissions S."/>
        </authorList>
    </citation>
    <scope>NUCLEOTIDE SEQUENCE [LARGE SCALE GENOMIC DNA]</scope>
    <source>
        <strain evidence="6">ATCC 25662</strain>
    </source>
</reference>
<evidence type="ECO:0000313" key="5">
    <source>
        <dbReference type="EMBL" id="SJZ67830.1"/>
    </source>
</evidence>
<accession>A0A1T4ML77</accession>
<evidence type="ECO:0000256" key="2">
    <source>
        <dbReference type="SAM" id="Phobius"/>
    </source>
</evidence>
<dbReference type="Proteomes" id="UP000243297">
    <property type="component" value="Unassembled WGS sequence"/>
</dbReference>
<keyword evidence="2" id="KW-1133">Transmembrane helix</keyword>
<dbReference type="EMBL" id="FUWY01000003">
    <property type="protein sequence ID" value="SJZ67830.1"/>
    <property type="molecule type" value="Genomic_DNA"/>
</dbReference>
<dbReference type="InterPro" id="IPR035919">
    <property type="entry name" value="EAL_sf"/>
</dbReference>
<dbReference type="OrthoDB" id="9796457at2"/>
<feature type="transmembrane region" description="Helical" evidence="2">
    <location>
        <begin position="270"/>
        <end position="290"/>
    </location>
</feature>
<dbReference type="PANTHER" id="PTHR33121">
    <property type="entry name" value="CYCLIC DI-GMP PHOSPHODIESTERASE PDEF"/>
    <property type="match status" value="1"/>
</dbReference>
<keyword evidence="2" id="KW-0812">Transmembrane</keyword>
<evidence type="ECO:0000259" key="4">
    <source>
        <dbReference type="PROSITE" id="PS50887"/>
    </source>
</evidence>
<keyword evidence="2" id="KW-0472">Membrane</keyword>
<keyword evidence="1" id="KW-0175">Coiled coil</keyword>
<dbReference type="AlphaFoldDB" id="A0A1T4ML77"/>
<dbReference type="PROSITE" id="PS50883">
    <property type="entry name" value="EAL"/>
    <property type="match status" value="1"/>
</dbReference>
<dbReference type="RefSeq" id="WP_078711707.1">
    <property type="nucleotide sequence ID" value="NZ_FUWY01000003.1"/>
</dbReference>
<dbReference type="InterPro" id="IPR000160">
    <property type="entry name" value="GGDEF_dom"/>
</dbReference>
<feature type="domain" description="GGDEF" evidence="4">
    <location>
        <begin position="321"/>
        <end position="457"/>
    </location>
</feature>
<feature type="domain" description="EAL" evidence="3">
    <location>
        <begin position="466"/>
        <end position="720"/>
    </location>
</feature>
<evidence type="ECO:0000313" key="6">
    <source>
        <dbReference type="Proteomes" id="UP000243297"/>
    </source>
</evidence>
<dbReference type="Pfam" id="PF00563">
    <property type="entry name" value="EAL"/>
    <property type="match status" value="1"/>
</dbReference>
<dbReference type="SUPFAM" id="SSF141868">
    <property type="entry name" value="EAL domain-like"/>
    <property type="match status" value="1"/>
</dbReference>
<dbReference type="Gene3D" id="3.30.70.270">
    <property type="match status" value="1"/>
</dbReference>
<protein>
    <submittedName>
        <fullName evidence="5">EAL domain, c-di-GMP-specific phosphodiesterase class I (Or its enzymatically inactive variant)</fullName>
    </submittedName>
</protein>
<dbReference type="InterPro" id="IPR050706">
    <property type="entry name" value="Cyclic-di-GMP_PDE-like"/>
</dbReference>
<dbReference type="SMART" id="SM00052">
    <property type="entry name" value="EAL"/>
    <property type="match status" value="1"/>
</dbReference>
<evidence type="ECO:0000259" key="3">
    <source>
        <dbReference type="PROSITE" id="PS50883"/>
    </source>
</evidence>
<dbReference type="PANTHER" id="PTHR33121:SF70">
    <property type="entry name" value="SIGNALING PROTEIN YKOW"/>
    <property type="match status" value="1"/>
</dbReference>
<keyword evidence="6" id="KW-1185">Reference proteome</keyword>
<evidence type="ECO:0000256" key="1">
    <source>
        <dbReference type="SAM" id="Coils"/>
    </source>
</evidence>
<gene>
    <name evidence="5" type="ORF">SAMN02745191_1300</name>
</gene>
<dbReference type="Gene3D" id="3.20.20.450">
    <property type="entry name" value="EAL domain"/>
    <property type="match status" value="1"/>
</dbReference>
<dbReference type="InterPro" id="IPR001633">
    <property type="entry name" value="EAL_dom"/>
</dbReference>
<name>A0A1T4ML77_9FIRM</name>
<dbReference type="InterPro" id="IPR043128">
    <property type="entry name" value="Rev_trsase/Diguanyl_cyclase"/>
</dbReference>
<sequence length="726" mass="84684">MKKNLKTIPIHILMTILVVVSLFGVMFVYDVKIEKSLDNHLQEHHDEIIKPSVININNILVSQIKYITDLTEIISYSSSSLSNQDYNRIINNIEKDEMIESCAIYLEDGSVFGNSNLILNKTHQPSILKMNDETLLISAPILTNNQYFGWVEYEYKYNELKEAMGIDFFNSNGQFAIVDSQGDKVTGEITLFTNYDNLFDFIRSDSSEDLSNVDFANIGSSFMITSKMLDEKILIGTYKLGVNNWYLVSAVPEKTAKLAFQRIFDLEKDMITAIYLVLLCYMILYLAWWYKTRIRMDALTKAYRLRPFMIKAKHLLKHNKMDFAFVKLDVKNFKLINRIYSKEYGDRVLVSISNALRKILDNKHSIYCREQKDTFIFVLPFISKEALLAKRKDFLEEFYRSMNESFNYQITFPTGHYIVRKDSLNRLNISEAIEKVNLAHGLAKYETGEDLFIDYEESLEKELIKKQNVENEMIQALKNKEFTLYLQPKVLLENEKIYGAEALVRWVRNGTVYRNPNDFIPIFEKNGFVTKIDFYMFEETVKLLSTLKKEKNICIPISVNFSRMHLKNNDIAEQLDKITSHYQVENKYLTIEVTESMMNGDIEKFKQWINSLRMKGFKIAVDDFGIGYSSLSLLKDLHFDELKIDKEFFSECLENERCEIVIMSTIEMAKKLGSHVVAEGIENVEQIEMLKEAACDLIQGYYYYSPMDVSTFTNVIAKERENNDSR</sequence>
<dbReference type="CDD" id="cd01948">
    <property type="entry name" value="EAL"/>
    <property type="match status" value="1"/>
</dbReference>
<dbReference type="PROSITE" id="PS50887">
    <property type="entry name" value="GGDEF"/>
    <property type="match status" value="1"/>
</dbReference>
<dbReference type="Pfam" id="PF00990">
    <property type="entry name" value="GGDEF"/>
    <property type="match status" value="1"/>
</dbReference>
<dbReference type="SUPFAM" id="SSF55073">
    <property type="entry name" value="Nucleotide cyclase"/>
    <property type="match status" value="1"/>
</dbReference>
<dbReference type="STRING" id="118967.SAMN02745191_1300"/>
<dbReference type="InterPro" id="IPR029787">
    <property type="entry name" value="Nucleotide_cyclase"/>
</dbReference>
<dbReference type="GO" id="GO:0071111">
    <property type="term" value="F:cyclic-guanylate-specific phosphodiesterase activity"/>
    <property type="evidence" value="ECO:0007669"/>
    <property type="project" value="InterPro"/>
</dbReference>
<proteinExistence type="predicted"/>
<dbReference type="SMART" id="SM00267">
    <property type="entry name" value="GGDEF"/>
    <property type="match status" value="1"/>
</dbReference>